<evidence type="ECO:0000313" key="5">
    <source>
        <dbReference type="EMBL" id="OWR43294.1"/>
    </source>
</evidence>
<dbReference type="GO" id="GO:0032456">
    <property type="term" value="P:endocytic recycling"/>
    <property type="evidence" value="ECO:0007669"/>
    <property type="project" value="TreeGrafter"/>
</dbReference>
<dbReference type="STRING" id="278856.A0A212EP92"/>
<dbReference type="Pfam" id="PF11945">
    <property type="entry name" value="WASH_WAHD"/>
    <property type="match status" value="1"/>
</dbReference>
<dbReference type="GO" id="GO:0003779">
    <property type="term" value="F:actin binding"/>
    <property type="evidence" value="ECO:0007669"/>
    <property type="project" value="UniProtKB-KW"/>
</dbReference>
<dbReference type="PANTHER" id="PTHR23331:SF1">
    <property type="entry name" value="WASH COMPLEX SUBUNIT 1"/>
    <property type="match status" value="1"/>
</dbReference>
<name>A0A212EP92_DANPL</name>
<dbReference type="KEGG" id="dpl:KGM_200350"/>
<keyword evidence="2" id="KW-0009">Actin-binding</keyword>
<keyword evidence="6" id="KW-1185">Reference proteome</keyword>
<feature type="region of interest" description="Disordered" evidence="3">
    <location>
        <begin position="262"/>
        <end position="281"/>
    </location>
</feature>
<comment type="caution">
    <text evidence="5">The sequence shown here is derived from an EMBL/GenBank/DDBJ whole genome shotgun (WGS) entry which is preliminary data.</text>
</comment>
<dbReference type="Proteomes" id="UP000007151">
    <property type="component" value="Unassembled WGS sequence"/>
</dbReference>
<dbReference type="GO" id="GO:0043014">
    <property type="term" value="F:alpha-tubulin binding"/>
    <property type="evidence" value="ECO:0007669"/>
    <property type="project" value="InterPro"/>
</dbReference>
<dbReference type="GO" id="GO:0005829">
    <property type="term" value="C:cytosol"/>
    <property type="evidence" value="ECO:0007669"/>
    <property type="project" value="GOC"/>
</dbReference>
<comment type="similarity">
    <text evidence="1">Belongs to the WASH1 family.</text>
</comment>
<reference evidence="5 6" key="1">
    <citation type="journal article" date="2011" name="Cell">
        <title>The monarch butterfly genome yields insights into long-distance migration.</title>
        <authorList>
            <person name="Zhan S."/>
            <person name="Merlin C."/>
            <person name="Boore J.L."/>
            <person name="Reppert S.M."/>
        </authorList>
    </citation>
    <scope>NUCLEOTIDE SEQUENCE [LARGE SCALE GENOMIC DNA]</scope>
    <source>
        <strain evidence="5">F-2</strain>
    </source>
</reference>
<gene>
    <name evidence="5" type="ORF">KGM_200350</name>
</gene>
<dbReference type="InterPro" id="IPR028290">
    <property type="entry name" value="WASH1"/>
</dbReference>
<dbReference type="GO" id="GO:0071203">
    <property type="term" value="C:WASH complex"/>
    <property type="evidence" value="ECO:0007669"/>
    <property type="project" value="InterPro"/>
</dbReference>
<evidence type="ECO:0000256" key="2">
    <source>
        <dbReference type="ARBA" id="ARBA00023203"/>
    </source>
</evidence>
<feature type="domain" description="WH2" evidence="4">
    <location>
        <begin position="313"/>
        <end position="335"/>
    </location>
</feature>
<dbReference type="InParanoid" id="A0A212EP92"/>
<dbReference type="EMBL" id="AGBW02013517">
    <property type="protein sequence ID" value="OWR43294.1"/>
    <property type="molecule type" value="Genomic_DNA"/>
</dbReference>
<evidence type="ECO:0000313" key="6">
    <source>
        <dbReference type="Proteomes" id="UP000007151"/>
    </source>
</evidence>
<dbReference type="InterPro" id="IPR021854">
    <property type="entry name" value="WASH1_WAHD"/>
</dbReference>
<dbReference type="GO" id="GO:0034314">
    <property type="term" value="P:Arp2/3 complex-mediated actin nucleation"/>
    <property type="evidence" value="ECO:0007669"/>
    <property type="project" value="InterPro"/>
</dbReference>
<feature type="compositionally biased region" description="Basic and acidic residues" evidence="3">
    <location>
        <begin position="387"/>
        <end position="398"/>
    </location>
</feature>
<dbReference type="AlphaFoldDB" id="A0A212EP92"/>
<dbReference type="GO" id="GO:0043015">
    <property type="term" value="F:gamma-tubulin binding"/>
    <property type="evidence" value="ECO:0007669"/>
    <property type="project" value="TreeGrafter"/>
</dbReference>
<dbReference type="GO" id="GO:0006887">
    <property type="term" value="P:exocytosis"/>
    <property type="evidence" value="ECO:0007669"/>
    <property type="project" value="TreeGrafter"/>
</dbReference>
<dbReference type="PROSITE" id="PS51082">
    <property type="entry name" value="WH2"/>
    <property type="match status" value="1"/>
</dbReference>
<dbReference type="InterPro" id="IPR003124">
    <property type="entry name" value="WH2_dom"/>
</dbReference>
<evidence type="ECO:0000259" key="4">
    <source>
        <dbReference type="PROSITE" id="PS51082"/>
    </source>
</evidence>
<accession>A0A212EP92</accession>
<dbReference type="FunCoup" id="A0A212EP92">
    <property type="interactions" value="1034"/>
</dbReference>
<dbReference type="GO" id="GO:0055037">
    <property type="term" value="C:recycling endosome"/>
    <property type="evidence" value="ECO:0007669"/>
    <property type="project" value="TreeGrafter"/>
</dbReference>
<feature type="compositionally biased region" description="Basic residues" evidence="3">
    <location>
        <begin position="270"/>
        <end position="281"/>
    </location>
</feature>
<organism evidence="5 6">
    <name type="scientific">Danaus plexippus plexippus</name>
    <dbReference type="NCBI Taxonomy" id="278856"/>
    <lineage>
        <taxon>Eukaryota</taxon>
        <taxon>Metazoa</taxon>
        <taxon>Ecdysozoa</taxon>
        <taxon>Arthropoda</taxon>
        <taxon>Hexapoda</taxon>
        <taxon>Insecta</taxon>
        <taxon>Pterygota</taxon>
        <taxon>Neoptera</taxon>
        <taxon>Endopterygota</taxon>
        <taxon>Lepidoptera</taxon>
        <taxon>Glossata</taxon>
        <taxon>Ditrysia</taxon>
        <taxon>Papilionoidea</taxon>
        <taxon>Nymphalidae</taxon>
        <taxon>Danainae</taxon>
        <taxon>Danaini</taxon>
        <taxon>Danaina</taxon>
        <taxon>Danaus</taxon>
        <taxon>Danaus</taxon>
    </lineage>
</organism>
<dbReference type="eggNOG" id="ENOG502QSX3">
    <property type="taxonomic scope" value="Eukaryota"/>
</dbReference>
<evidence type="ECO:0000256" key="3">
    <source>
        <dbReference type="SAM" id="MobiDB-lite"/>
    </source>
</evidence>
<feature type="region of interest" description="Disordered" evidence="3">
    <location>
        <begin position="379"/>
        <end position="398"/>
    </location>
</feature>
<evidence type="ECO:0000256" key="1">
    <source>
        <dbReference type="ARBA" id="ARBA00005602"/>
    </source>
</evidence>
<proteinExistence type="inferred from homology"/>
<dbReference type="PANTHER" id="PTHR23331">
    <property type="entry name" value="CXYORF1"/>
    <property type="match status" value="1"/>
</dbReference>
<dbReference type="GO" id="GO:0042147">
    <property type="term" value="P:retrograde transport, endosome to Golgi"/>
    <property type="evidence" value="ECO:0007669"/>
    <property type="project" value="TreeGrafter"/>
</dbReference>
<dbReference type="GO" id="GO:0005769">
    <property type="term" value="C:early endosome"/>
    <property type="evidence" value="ECO:0007669"/>
    <property type="project" value="InterPro"/>
</dbReference>
<protein>
    <submittedName>
        <fullName evidence="5">WAS protein family 1</fullName>
    </submittedName>
</protein>
<sequence length="398" mass="44205">MEGLYKINLIPNDLSVEETVLQIADTLDNLNGIVDDVFKRISNKIKINVEKTSKLQERINVSRTKVEKLAGTQKAIKVFSSAKYPSSITHEHYKSIFESNDYNYEPKNVIPTGKSNRQTNEKAIQEKLHFFHVKVAEPKNNKTRNDFDLNTVLNSITSIGDLLIYKSDESPYFGSKTKGQTYVPKVNTTVDKGSLDEAPPSIVKKNLLKREIDEYMYAPGMGLVPELDMPLDLPHLPGIAGDVQYSVTGDGSIAPSAVTSPVAITNPIPRPRRHHPRRRWRSHKRQIANFGFLVHRREQREASAAAPPPPVDAHANLMAAIRQAGGVGRAKLRHADDVTTEKASKPVGGDLMADLHAKLSMRRRGISGAEGTVLHTLARVIPEPGETTERSSSDDEWD</sequence>